<dbReference type="InterPro" id="IPR053204">
    <property type="entry name" value="Oxopyrrolidines_Biosynth-assoc"/>
</dbReference>
<name>R0KE79_EXST2</name>
<dbReference type="PANTHER" id="PTHR38797:SF4">
    <property type="entry name" value="NUCLEAR PORE COMPLEX PROTEIN NUP85"/>
    <property type="match status" value="1"/>
</dbReference>
<dbReference type="Pfam" id="PF12311">
    <property type="entry name" value="DUF3632"/>
    <property type="match status" value="1"/>
</dbReference>
<dbReference type="OrthoDB" id="3350591at2759"/>
<evidence type="ECO:0008006" key="3">
    <source>
        <dbReference type="Google" id="ProtNLM"/>
    </source>
</evidence>
<dbReference type="Proteomes" id="UP000016935">
    <property type="component" value="Unassembled WGS sequence"/>
</dbReference>
<dbReference type="RefSeq" id="XP_008021772.1">
    <property type="nucleotide sequence ID" value="XM_008023581.1"/>
</dbReference>
<dbReference type="InterPro" id="IPR022085">
    <property type="entry name" value="OpdG"/>
</dbReference>
<reference evidence="1 2" key="2">
    <citation type="journal article" date="2013" name="PLoS Genet.">
        <title>Comparative genome structure, secondary metabolite, and effector coding capacity across Cochliobolus pathogens.</title>
        <authorList>
            <person name="Condon B.J."/>
            <person name="Leng Y."/>
            <person name="Wu D."/>
            <person name="Bushley K.E."/>
            <person name="Ohm R.A."/>
            <person name="Otillar R."/>
            <person name="Martin J."/>
            <person name="Schackwitz W."/>
            <person name="Grimwood J."/>
            <person name="MohdZainudin N."/>
            <person name="Xue C."/>
            <person name="Wang R."/>
            <person name="Manning V.A."/>
            <person name="Dhillon B."/>
            <person name="Tu Z.J."/>
            <person name="Steffenson B.J."/>
            <person name="Salamov A."/>
            <person name="Sun H."/>
            <person name="Lowry S."/>
            <person name="LaButti K."/>
            <person name="Han J."/>
            <person name="Copeland A."/>
            <person name="Lindquist E."/>
            <person name="Barry K."/>
            <person name="Schmutz J."/>
            <person name="Baker S.E."/>
            <person name="Ciuffetti L.M."/>
            <person name="Grigoriev I.V."/>
            <person name="Zhong S."/>
            <person name="Turgeon B.G."/>
        </authorList>
    </citation>
    <scope>NUCLEOTIDE SEQUENCE [LARGE SCALE GENOMIC DNA]</scope>
    <source>
        <strain evidence="2">28A</strain>
    </source>
</reference>
<protein>
    <recommendedName>
        <fullName evidence="3">DUF3632 domain containing protein</fullName>
    </recommendedName>
</protein>
<dbReference type="GeneID" id="19401924"/>
<dbReference type="AlphaFoldDB" id="R0KE79"/>
<proteinExistence type="predicted"/>
<sequence length="304" mass="34299">MPRTAQQNEKILEALASADDGGQQIDAIARIRGWFRPKDASTSYVIVQEYLDEKIDMGEVVSSLFGPIDEKINAARLDDVDFMDLWYSIIHSARRVPYHENSGDCNHNKLVDLIKNSKEHSVPNNEIYNYIYSEMTDFGLACREAYNDVPVAHNGFIDKEVEAWANLNALYALVTKNGVYDLSIYAIYALRPALEEPPVDDPFSTATQKYDANIPAAAAWVFAYGHELCRLDKDLTPSDSKMGNPGKGGELWTGRAGFSRERWALWKERFTAVGKMDGVKETTRVMARDAVEAMERSETSEHMR</sequence>
<dbReference type="HOGENOM" id="CLU_035263_2_0_1"/>
<evidence type="ECO:0000313" key="1">
    <source>
        <dbReference type="EMBL" id="EOA91138.1"/>
    </source>
</evidence>
<evidence type="ECO:0000313" key="2">
    <source>
        <dbReference type="Proteomes" id="UP000016935"/>
    </source>
</evidence>
<keyword evidence="2" id="KW-1185">Reference proteome</keyword>
<gene>
    <name evidence="1" type="ORF">SETTUDRAFT_182541</name>
</gene>
<reference evidence="1 2" key="1">
    <citation type="journal article" date="2012" name="PLoS Pathog.">
        <title>Diverse lifestyles and strategies of plant pathogenesis encoded in the genomes of eighteen Dothideomycetes fungi.</title>
        <authorList>
            <person name="Ohm R.A."/>
            <person name="Feau N."/>
            <person name="Henrissat B."/>
            <person name="Schoch C.L."/>
            <person name="Horwitz B.A."/>
            <person name="Barry K.W."/>
            <person name="Condon B.J."/>
            <person name="Copeland A.C."/>
            <person name="Dhillon B."/>
            <person name="Glaser F."/>
            <person name="Hesse C.N."/>
            <person name="Kosti I."/>
            <person name="LaButti K."/>
            <person name="Lindquist E.A."/>
            <person name="Lucas S."/>
            <person name="Salamov A.A."/>
            <person name="Bradshaw R.E."/>
            <person name="Ciuffetti L."/>
            <person name="Hamelin R.C."/>
            <person name="Kema G.H.J."/>
            <person name="Lawrence C."/>
            <person name="Scott J.A."/>
            <person name="Spatafora J.W."/>
            <person name="Turgeon B.G."/>
            <person name="de Wit P.J.G.M."/>
            <person name="Zhong S."/>
            <person name="Goodwin S.B."/>
            <person name="Grigoriev I.V."/>
        </authorList>
    </citation>
    <scope>NUCLEOTIDE SEQUENCE [LARGE SCALE GENOMIC DNA]</scope>
    <source>
        <strain evidence="2">28A</strain>
    </source>
</reference>
<dbReference type="PANTHER" id="PTHR38797">
    <property type="entry name" value="NUCLEAR PORE COMPLEX PROTEIN NUP85-RELATED"/>
    <property type="match status" value="1"/>
</dbReference>
<dbReference type="EMBL" id="KB908482">
    <property type="protein sequence ID" value="EOA91138.1"/>
    <property type="molecule type" value="Genomic_DNA"/>
</dbReference>
<dbReference type="eggNOG" id="ENOG502S7Q5">
    <property type="taxonomic scope" value="Eukaryota"/>
</dbReference>
<accession>R0KE79</accession>
<organism evidence="1 2">
    <name type="scientific">Exserohilum turcicum (strain 28A)</name>
    <name type="common">Northern leaf blight fungus</name>
    <name type="synonym">Setosphaeria turcica</name>
    <dbReference type="NCBI Taxonomy" id="671987"/>
    <lineage>
        <taxon>Eukaryota</taxon>
        <taxon>Fungi</taxon>
        <taxon>Dikarya</taxon>
        <taxon>Ascomycota</taxon>
        <taxon>Pezizomycotina</taxon>
        <taxon>Dothideomycetes</taxon>
        <taxon>Pleosporomycetidae</taxon>
        <taxon>Pleosporales</taxon>
        <taxon>Pleosporineae</taxon>
        <taxon>Pleosporaceae</taxon>
        <taxon>Exserohilum</taxon>
    </lineage>
</organism>
<dbReference type="STRING" id="671987.R0KE79"/>